<dbReference type="GO" id="GO:0006313">
    <property type="term" value="P:DNA transposition"/>
    <property type="evidence" value="ECO:0007669"/>
    <property type="project" value="InterPro"/>
</dbReference>
<keyword evidence="2" id="KW-1185">Reference proteome</keyword>
<dbReference type="NCBIfam" id="NF047646">
    <property type="entry name" value="REP_Tyr_transpos"/>
    <property type="match status" value="1"/>
</dbReference>
<proteinExistence type="predicted"/>
<dbReference type="PANTHER" id="PTHR36966">
    <property type="entry name" value="REP-ASSOCIATED TYROSINE TRANSPOSASE"/>
    <property type="match status" value="1"/>
</dbReference>
<dbReference type="SUPFAM" id="SSF143422">
    <property type="entry name" value="Transposase IS200-like"/>
    <property type="match status" value="1"/>
</dbReference>
<sequence length="167" mass="20061">MPSRRVVAGLSAGTYYLTMTVQRWYYLFDRHGRWEILADSIRYCQENKGLALNGYVFMLNHLHIIATSQDMVGFIRDFKRHTSKQFRLNLEVTEPRVLQLFVDHKSKYQFWQNTNAPKKIENFHFYQQKLNYIHDNPVRKGYVRRPEYWLWSSANPTSPLNVSFFTD</sequence>
<dbReference type="GO" id="GO:0004803">
    <property type="term" value="F:transposase activity"/>
    <property type="evidence" value="ECO:0007669"/>
    <property type="project" value="InterPro"/>
</dbReference>
<dbReference type="Gene3D" id="3.30.70.1290">
    <property type="entry name" value="Transposase IS200-like"/>
    <property type="match status" value="1"/>
</dbReference>
<dbReference type="PANTHER" id="PTHR36966:SF1">
    <property type="entry name" value="REP-ASSOCIATED TYROSINE TRANSPOSASE"/>
    <property type="match status" value="1"/>
</dbReference>
<accession>A0AAU7NZ68</accession>
<gene>
    <name evidence="1" type="ORF">Q9L42_007245</name>
</gene>
<dbReference type="InterPro" id="IPR052715">
    <property type="entry name" value="RAYT_transposase"/>
</dbReference>
<reference evidence="1 2" key="1">
    <citation type="journal article" date="2024" name="Microbiology">
        <title>Methylomarinum rosea sp. nov., a novel halophilic methanotrophic bacterium from the hypersaline Lake Elton.</title>
        <authorList>
            <person name="Suleimanov R.Z."/>
            <person name="Oshkin I.Y."/>
            <person name="Danilova O.V."/>
            <person name="Suzina N.E."/>
            <person name="Dedysh S.N."/>
        </authorList>
    </citation>
    <scope>NUCLEOTIDE SEQUENCE [LARGE SCALE GENOMIC DNA]</scope>
    <source>
        <strain evidence="1 2">Ch1-1</strain>
    </source>
</reference>
<protein>
    <recommendedName>
        <fullName evidence="3">Transposase IS200-like domain-containing protein</fullName>
    </recommendedName>
</protein>
<dbReference type="Proteomes" id="UP001225378">
    <property type="component" value="Chromosome"/>
</dbReference>
<name>A0AAU7NZ68_9GAMM</name>
<dbReference type="GO" id="GO:0043565">
    <property type="term" value="F:sequence-specific DNA binding"/>
    <property type="evidence" value="ECO:0007669"/>
    <property type="project" value="TreeGrafter"/>
</dbReference>
<dbReference type="KEGG" id="mech:Q9L42_007245"/>
<dbReference type="EMBL" id="CP157743">
    <property type="protein sequence ID" value="XBS21911.1"/>
    <property type="molecule type" value="Genomic_DNA"/>
</dbReference>
<organism evidence="1 2">
    <name type="scientific">Methylomarinum roseum</name>
    <dbReference type="NCBI Taxonomy" id="3067653"/>
    <lineage>
        <taxon>Bacteria</taxon>
        <taxon>Pseudomonadati</taxon>
        <taxon>Pseudomonadota</taxon>
        <taxon>Gammaproteobacteria</taxon>
        <taxon>Methylococcales</taxon>
        <taxon>Methylococcaceae</taxon>
        <taxon>Methylomarinum</taxon>
    </lineage>
</organism>
<dbReference type="InterPro" id="IPR036515">
    <property type="entry name" value="Transposase_17_sf"/>
</dbReference>
<evidence type="ECO:0008006" key="3">
    <source>
        <dbReference type="Google" id="ProtNLM"/>
    </source>
</evidence>
<evidence type="ECO:0000313" key="2">
    <source>
        <dbReference type="Proteomes" id="UP001225378"/>
    </source>
</evidence>
<dbReference type="RefSeq" id="WP_305909102.1">
    <property type="nucleotide sequence ID" value="NZ_CP157743.1"/>
</dbReference>
<dbReference type="AlphaFoldDB" id="A0AAU7NZ68"/>
<evidence type="ECO:0000313" key="1">
    <source>
        <dbReference type="EMBL" id="XBS21911.1"/>
    </source>
</evidence>